<gene>
    <name evidence="1" type="ORF">HMPREF0298_0532</name>
</gene>
<accession>C0XQ12</accession>
<comment type="caution">
    <text evidence="1">The sequence shown here is derived from an EMBL/GenBank/DDBJ whole genome shotgun (WGS) entry which is preliminary data.</text>
</comment>
<evidence type="ECO:0000313" key="2">
    <source>
        <dbReference type="Proteomes" id="UP000006196"/>
    </source>
</evidence>
<dbReference type="Proteomes" id="UP000006196">
    <property type="component" value="Unassembled WGS sequence"/>
</dbReference>
<name>C0XQ12_CORLD</name>
<keyword evidence="2" id="KW-1185">Reference proteome</keyword>
<dbReference type="Pfam" id="PF03060">
    <property type="entry name" value="NMO"/>
    <property type="match status" value="1"/>
</dbReference>
<dbReference type="AlphaFoldDB" id="C0XQ12"/>
<evidence type="ECO:0000313" key="1">
    <source>
        <dbReference type="EMBL" id="EEI17656.1"/>
    </source>
</evidence>
<dbReference type="eggNOG" id="COG2070">
    <property type="taxonomic scope" value="Bacteria"/>
</dbReference>
<protein>
    <submittedName>
        <fullName evidence="1">Uncharacterized protein</fullName>
    </submittedName>
</protein>
<sequence>MEGMDLPTVVAVPMAGGPSTPELVNAVGFGFLALGTCSADNAREQLAAARAPFGVNLFYPQPEPPCDDVASVARHLGASIPEADVTS</sequence>
<reference evidence="1" key="1">
    <citation type="submission" date="2009-01" db="EMBL/GenBank/DDBJ databases">
        <authorList>
            <person name="Qin X."/>
            <person name="Bachman B."/>
            <person name="Battles P."/>
            <person name="Bell A."/>
            <person name="Bess C."/>
            <person name="Bickham C."/>
            <person name="Chaboub L."/>
            <person name="Chen D."/>
            <person name="Coyle M."/>
            <person name="Deiros D.R."/>
            <person name="Dinh H."/>
            <person name="Forbes L."/>
            <person name="Fowler G."/>
            <person name="Francisco L."/>
            <person name="Fu Q."/>
            <person name="Gubbala S."/>
            <person name="Hale W."/>
            <person name="Han Y."/>
            <person name="Hemphill L."/>
            <person name="Highlander S.K."/>
            <person name="Hirani K."/>
            <person name="Hogues M."/>
            <person name="Jackson L."/>
            <person name="Jakkamsetti A."/>
            <person name="Javaid M."/>
            <person name="Jiang H."/>
            <person name="Korchina V."/>
            <person name="Kovar C."/>
            <person name="Lara F."/>
            <person name="Lee S."/>
            <person name="Mata R."/>
            <person name="Mathew T."/>
            <person name="Moen C."/>
            <person name="Morales K."/>
            <person name="Munidasa M."/>
            <person name="Nazareth L."/>
            <person name="Ngo R."/>
            <person name="Nguyen L."/>
            <person name="Okwuonu G."/>
            <person name="Ongeri F."/>
            <person name="Patil S."/>
            <person name="Petrosino J."/>
            <person name="Pham C."/>
            <person name="Pham P."/>
            <person name="Pu L.-L."/>
            <person name="Puazo M."/>
            <person name="Raj R."/>
            <person name="Reid J."/>
            <person name="Rouhana J."/>
            <person name="Saada N."/>
            <person name="Shang Y."/>
            <person name="Simmons D."/>
            <person name="Thornton R."/>
            <person name="Warren J."/>
            <person name="Weissenberger G."/>
            <person name="Zhang J."/>
            <person name="Zhang L."/>
            <person name="Zhou C."/>
            <person name="Zhu D."/>
            <person name="Muzny D."/>
            <person name="Worley K."/>
            <person name="Gibbs R."/>
        </authorList>
    </citation>
    <scope>NUCLEOTIDE SEQUENCE [LARGE SCALE GENOMIC DNA]</scope>
    <source>
        <strain evidence="1">DSM 44291</strain>
    </source>
</reference>
<dbReference type="EMBL" id="ACHJ01000032">
    <property type="protein sequence ID" value="EEI17656.1"/>
    <property type="molecule type" value="Genomic_DNA"/>
</dbReference>
<dbReference type="Gene3D" id="3.20.20.70">
    <property type="entry name" value="Aldolase class I"/>
    <property type="match status" value="1"/>
</dbReference>
<dbReference type="InterPro" id="IPR013785">
    <property type="entry name" value="Aldolase_TIM"/>
</dbReference>
<proteinExistence type="predicted"/>
<organism evidence="1 2">
    <name type="scientific">Corynebacterium lipophiloflavum (strain ATCC 700352 / DSM 44291 / CCUG 37336 / JCM 10383 / DMMZ 1944)</name>
    <dbReference type="NCBI Taxonomy" id="525263"/>
    <lineage>
        <taxon>Bacteria</taxon>
        <taxon>Bacillati</taxon>
        <taxon>Actinomycetota</taxon>
        <taxon>Actinomycetes</taxon>
        <taxon>Mycobacteriales</taxon>
        <taxon>Corynebacteriaceae</taxon>
        <taxon>Corynebacterium</taxon>
    </lineage>
</organism>
<dbReference type="HOGENOM" id="CLU_2478062_0_0_11"/>
<dbReference type="STRING" id="525263.HMPREF0298_0532"/>